<name>A0ABX6P0A3_9BURK</name>
<dbReference type="InterPro" id="IPR040853">
    <property type="entry name" value="RapA2_cadherin-like"/>
</dbReference>
<sequence length="227" mass="22556">MQDTGGTANGGVNLDASPNTITFNVTAVNDAPVATGNGNSGAEDALSIPVVLTASDVDGTVASFRLTSLPTNGALYLDAGMTLLVTTNTDIAPTSAGTLQVYFRPQGEWSGSTSFNFTATDNPGSTSAAVTESITVTPVNDGPPVAAADTFYTAAGTPITISTATLLGNDVLVDNAAITNISALTGTGSPVNNGNGTLTYTPAGLGASTFTYTLTDADGGRAPPPSR</sequence>
<dbReference type="Pfam" id="PF17963">
    <property type="entry name" value="Big_9"/>
    <property type="match status" value="1"/>
</dbReference>
<reference evidence="2 3" key="1">
    <citation type="submission" date="2020-05" db="EMBL/GenBank/DDBJ databases">
        <title>Ramlibacter rhizophilus sp. nov., isolated from rhizosphere soil of national flower Mugunghwa from South Korea.</title>
        <authorList>
            <person name="Zheng-Fei Y."/>
            <person name="Huan T."/>
        </authorList>
    </citation>
    <scope>NUCLEOTIDE SEQUENCE [LARGE SCALE GENOMIC DNA]</scope>
    <source>
        <strain evidence="2 3">H242</strain>
    </source>
</reference>
<dbReference type="EMBL" id="CP053418">
    <property type="protein sequence ID" value="QJW83500.1"/>
    <property type="molecule type" value="Genomic_DNA"/>
</dbReference>
<keyword evidence="3" id="KW-1185">Reference proteome</keyword>
<evidence type="ECO:0000313" key="2">
    <source>
        <dbReference type="EMBL" id="QJW83500.1"/>
    </source>
</evidence>
<feature type="domain" description="RapA2 cadherin-like" evidence="1">
    <location>
        <begin position="20"/>
        <end position="79"/>
    </location>
</feature>
<protein>
    <submittedName>
        <fullName evidence="2">Cadherin-like domain-containing protein</fullName>
    </submittedName>
</protein>
<proteinExistence type="predicted"/>
<dbReference type="Pfam" id="PF17803">
    <property type="entry name" value="Cadherin_4"/>
    <property type="match status" value="1"/>
</dbReference>
<gene>
    <name evidence="2" type="ORF">HK414_03045</name>
</gene>
<evidence type="ECO:0000313" key="3">
    <source>
        <dbReference type="Proteomes" id="UP000500826"/>
    </source>
</evidence>
<accession>A0ABX6P0A3</accession>
<dbReference type="Proteomes" id="UP000500826">
    <property type="component" value="Chromosome"/>
</dbReference>
<evidence type="ECO:0000259" key="1">
    <source>
        <dbReference type="Pfam" id="PF17803"/>
    </source>
</evidence>
<organism evidence="2 3">
    <name type="scientific">Ramlibacter terrae</name>
    <dbReference type="NCBI Taxonomy" id="2732511"/>
    <lineage>
        <taxon>Bacteria</taxon>
        <taxon>Pseudomonadati</taxon>
        <taxon>Pseudomonadota</taxon>
        <taxon>Betaproteobacteria</taxon>
        <taxon>Burkholderiales</taxon>
        <taxon>Comamonadaceae</taxon>
        <taxon>Ramlibacter</taxon>
    </lineage>
</organism>